<evidence type="ECO:0000256" key="8">
    <source>
        <dbReference type="RuleBase" id="RU361135"/>
    </source>
</evidence>
<reference evidence="10" key="1">
    <citation type="journal article" date="2019" name="Int. J. Syst. Evol. Microbiol.">
        <title>The Global Catalogue of Microorganisms (GCM) 10K type strain sequencing project: providing services to taxonomists for standard genome sequencing and annotation.</title>
        <authorList>
            <consortium name="The Broad Institute Genomics Platform"/>
            <consortium name="The Broad Institute Genome Sequencing Center for Infectious Disease"/>
            <person name="Wu L."/>
            <person name="Ma J."/>
        </authorList>
    </citation>
    <scope>NUCLEOTIDE SEQUENCE [LARGE SCALE GENOMIC DNA]</scope>
    <source>
        <strain evidence="10">CCUG 54518</strain>
    </source>
</reference>
<dbReference type="Pfam" id="PF00765">
    <property type="entry name" value="Autoind_synth"/>
    <property type="match status" value="1"/>
</dbReference>
<comment type="catalytic activity">
    <reaction evidence="6 8">
        <text>a fatty acyl-[ACP] + S-adenosyl-L-methionine = an N-acyl-L-homoserine lactone + S-methyl-5'-thioadenosine + holo-[ACP] + H(+)</text>
        <dbReference type="Rhea" id="RHEA:10096"/>
        <dbReference type="Rhea" id="RHEA-COMP:9685"/>
        <dbReference type="Rhea" id="RHEA-COMP:14125"/>
        <dbReference type="ChEBI" id="CHEBI:15378"/>
        <dbReference type="ChEBI" id="CHEBI:17509"/>
        <dbReference type="ChEBI" id="CHEBI:55474"/>
        <dbReference type="ChEBI" id="CHEBI:59789"/>
        <dbReference type="ChEBI" id="CHEBI:64479"/>
        <dbReference type="ChEBI" id="CHEBI:138651"/>
        <dbReference type="EC" id="2.3.1.184"/>
    </reaction>
</comment>
<keyword evidence="10" id="KW-1185">Reference proteome</keyword>
<evidence type="ECO:0000256" key="4">
    <source>
        <dbReference type="ARBA" id="ARBA00022691"/>
    </source>
</evidence>
<dbReference type="RefSeq" id="WP_382260328.1">
    <property type="nucleotide sequence ID" value="NZ_JBHTBX010000025.1"/>
</dbReference>
<dbReference type="EMBL" id="JBHTBX010000025">
    <property type="protein sequence ID" value="MFC7436626.1"/>
    <property type="molecule type" value="Genomic_DNA"/>
</dbReference>
<proteinExistence type="inferred from homology"/>
<evidence type="ECO:0000256" key="7">
    <source>
        <dbReference type="PROSITE-ProRule" id="PRU00533"/>
    </source>
</evidence>
<dbReference type="InterPro" id="IPR001690">
    <property type="entry name" value="Autoind_synthase"/>
</dbReference>
<dbReference type="PANTHER" id="PTHR39322">
    <property type="entry name" value="ACYL-HOMOSERINE-LACTONE SYNTHASE"/>
    <property type="match status" value="1"/>
</dbReference>
<evidence type="ECO:0000256" key="6">
    <source>
        <dbReference type="ARBA" id="ARBA00048576"/>
    </source>
</evidence>
<dbReference type="Proteomes" id="UP001596495">
    <property type="component" value="Unassembled WGS sequence"/>
</dbReference>
<evidence type="ECO:0000256" key="3">
    <source>
        <dbReference type="ARBA" id="ARBA00022679"/>
    </source>
</evidence>
<dbReference type="SUPFAM" id="SSF55729">
    <property type="entry name" value="Acyl-CoA N-acyltransferases (Nat)"/>
    <property type="match status" value="1"/>
</dbReference>
<dbReference type="PROSITE" id="PS00949">
    <property type="entry name" value="AUTOINDUCER_SYNTH_1"/>
    <property type="match status" value="1"/>
</dbReference>
<dbReference type="EC" id="2.3.1.184" evidence="1 8"/>
<organism evidence="9 10">
    <name type="scientific">Hydrogenophaga bisanensis</name>
    <dbReference type="NCBI Taxonomy" id="439611"/>
    <lineage>
        <taxon>Bacteria</taxon>
        <taxon>Pseudomonadati</taxon>
        <taxon>Pseudomonadota</taxon>
        <taxon>Betaproteobacteria</taxon>
        <taxon>Burkholderiales</taxon>
        <taxon>Comamonadaceae</taxon>
        <taxon>Hydrogenophaga</taxon>
    </lineage>
</organism>
<protein>
    <recommendedName>
        <fullName evidence="1 8">Acyl-homoserine-lactone synthase</fullName>
        <ecNumber evidence="1 8">2.3.1.184</ecNumber>
    </recommendedName>
    <alternativeName>
        <fullName evidence="8">Autoinducer synthesis protein</fullName>
    </alternativeName>
</protein>
<dbReference type="Gene3D" id="3.40.630.30">
    <property type="match status" value="1"/>
</dbReference>
<evidence type="ECO:0000313" key="10">
    <source>
        <dbReference type="Proteomes" id="UP001596495"/>
    </source>
</evidence>
<keyword evidence="3 8" id="KW-0808">Transferase</keyword>
<dbReference type="InterPro" id="IPR016181">
    <property type="entry name" value="Acyl_CoA_acyltransferase"/>
</dbReference>
<dbReference type="InterPro" id="IPR018311">
    <property type="entry name" value="Autoind_synth_CS"/>
</dbReference>
<keyword evidence="2 7" id="KW-0673">Quorum sensing</keyword>
<evidence type="ECO:0000313" key="9">
    <source>
        <dbReference type="EMBL" id="MFC7436626.1"/>
    </source>
</evidence>
<keyword evidence="4 8" id="KW-0949">S-adenosyl-L-methionine</keyword>
<comment type="similarity">
    <text evidence="7 8">Belongs to the autoinducer synthase family.</text>
</comment>
<keyword evidence="5 7" id="KW-0071">Autoinducer synthesis</keyword>
<accession>A0ABW2RF26</accession>
<dbReference type="PROSITE" id="PS51187">
    <property type="entry name" value="AUTOINDUCER_SYNTH_2"/>
    <property type="match status" value="1"/>
</dbReference>
<evidence type="ECO:0000256" key="5">
    <source>
        <dbReference type="ARBA" id="ARBA00022929"/>
    </source>
</evidence>
<dbReference type="PANTHER" id="PTHR39322:SF1">
    <property type="entry name" value="ISOVALERYL-HOMOSERINE LACTONE SYNTHASE"/>
    <property type="match status" value="1"/>
</dbReference>
<dbReference type="PRINTS" id="PR01549">
    <property type="entry name" value="AUTOINDCRSYN"/>
</dbReference>
<sequence>MSLIVNTFAPEETALTDLEAMFRLRYEVFHEKLGWEVQVTNGMERDHFDDLPDVTYIMGKGEGGTVDACWRLLPSTGPYMLKDTFPELLHGQPAPQAADVWELSRFAVATSRTATDNAAFGPISMALMKESARFAVERGITRYVTVTTPPMERMLRQQGLHVYRMGPSVRIGVAVAVALVIEVDHQTLQAVGFAASQSAPTH</sequence>
<evidence type="ECO:0000256" key="1">
    <source>
        <dbReference type="ARBA" id="ARBA00012340"/>
    </source>
</evidence>
<name>A0ABW2RF26_9BURK</name>
<gene>
    <name evidence="9" type="ORF">ACFQNJ_19150</name>
</gene>
<evidence type="ECO:0000256" key="2">
    <source>
        <dbReference type="ARBA" id="ARBA00022654"/>
    </source>
</evidence>
<comment type="caution">
    <text evidence="9">The sequence shown here is derived from an EMBL/GenBank/DDBJ whole genome shotgun (WGS) entry which is preliminary data.</text>
</comment>